<gene>
    <name evidence="9" type="ORF">H7C19_23585</name>
</gene>
<evidence type="ECO:0000313" key="9">
    <source>
        <dbReference type="EMBL" id="MBB6673667.1"/>
    </source>
</evidence>
<keyword evidence="4 7" id="KW-0812">Transmembrane</keyword>
<evidence type="ECO:0000256" key="2">
    <source>
        <dbReference type="ARBA" id="ARBA00022448"/>
    </source>
</evidence>
<dbReference type="CDD" id="cd17324">
    <property type="entry name" value="MFS_NepI_like"/>
    <property type="match status" value="1"/>
</dbReference>
<feature type="transmembrane region" description="Helical" evidence="7">
    <location>
        <begin position="129"/>
        <end position="151"/>
    </location>
</feature>
<feature type="transmembrane region" description="Helical" evidence="7">
    <location>
        <begin position="357"/>
        <end position="376"/>
    </location>
</feature>
<evidence type="ECO:0000256" key="5">
    <source>
        <dbReference type="ARBA" id="ARBA00022989"/>
    </source>
</evidence>
<feature type="transmembrane region" description="Helical" evidence="7">
    <location>
        <begin position="201"/>
        <end position="225"/>
    </location>
</feature>
<evidence type="ECO:0000256" key="1">
    <source>
        <dbReference type="ARBA" id="ARBA00004651"/>
    </source>
</evidence>
<dbReference type="PANTHER" id="PTHR43124:SF10">
    <property type="entry name" value="PURINE EFFLUX PUMP PBUE"/>
    <property type="match status" value="1"/>
</dbReference>
<feature type="transmembrane region" description="Helical" evidence="7">
    <location>
        <begin position="157"/>
        <end position="180"/>
    </location>
</feature>
<organism evidence="9 10">
    <name type="scientific">Cohnella nanjingensis</name>
    <dbReference type="NCBI Taxonomy" id="1387779"/>
    <lineage>
        <taxon>Bacteria</taxon>
        <taxon>Bacillati</taxon>
        <taxon>Bacillota</taxon>
        <taxon>Bacilli</taxon>
        <taxon>Bacillales</taxon>
        <taxon>Paenibacillaceae</taxon>
        <taxon>Cohnella</taxon>
    </lineage>
</organism>
<proteinExistence type="predicted"/>
<dbReference type="SUPFAM" id="SSF103473">
    <property type="entry name" value="MFS general substrate transporter"/>
    <property type="match status" value="1"/>
</dbReference>
<dbReference type="GO" id="GO:0005886">
    <property type="term" value="C:plasma membrane"/>
    <property type="evidence" value="ECO:0007669"/>
    <property type="project" value="UniProtKB-SubCell"/>
</dbReference>
<dbReference type="AlphaFoldDB" id="A0A7X0RTZ5"/>
<sequence>MNNRLIYALAFGGFLLGTVESIVAGIIEMISDDLHVSLSSVGWLVTSFALGFGIGSPILIALMAKLDRKRAMLIALALFAAGNILVFPVHNFPLLLALRLFTGCGAGAFIAIAFAVAMKLVDADKGASAIGIIATGITSSLVIGIPIGTLLSKAAGWRFLFLAVGLLALILGLILARYMPRIVGSQKVPLTRQFGVLKNKAVITAVLVSFFLVFDYGMLLTYLTPFIQSASRMSTETISLILLVAGLFSMASSRLSGFFSDKWGSKLTIYTGLLVQVAILVVSPVLGHSLFGMIAVVLIWMASLWSTTPALQFYLVSLSPQAPDIAQSVNLSFFQFGLMLGPLLGGVIIRSSSASNLGWSSGIVALIALVFAFLSFKASDKVGSKTYTTT</sequence>
<accession>A0A7X0RTZ5</accession>
<comment type="caution">
    <text evidence="9">The sequence shown here is derived from an EMBL/GenBank/DDBJ whole genome shotgun (WGS) entry which is preliminary data.</text>
</comment>
<keyword evidence="10" id="KW-1185">Reference proteome</keyword>
<feature type="transmembrane region" description="Helical" evidence="7">
    <location>
        <begin position="71"/>
        <end position="90"/>
    </location>
</feature>
<dbReference type="EMBL" id="JACJVP010000041">
    <property type="protein sequence ID" value="MBB6673667.1"/>
    <property type="molecule type" value="Genomic_DNA"/>
</dbReference>
<dbReference type="GO" id="GO:0022857">
    <property type="term" value="F:transmembrane transporter activity"/>
    <property type="evidence" value="ECO:0007669"/>
    <property type="project" value="InterPro"/>
</dbReference>
<evidence type="ECO:0000256" key="3">
    <source>
        <dbReference type="ARBA" id="ARBA00022475"/>
    </source>
</evidence>
<dbReference type="Proteomes" id="UP000547209">
    <property type="component" value="Unassembled WGS sequence"/>
</dbReference>
<evidence type="ECO:0000256" key="7">
    <source>
        <dbReference type="SAM" id="Phobius"/>
    </source>
</evidence>
<feature type="transmembrane region" description="Helical" evidence="7">
    <location>
        <begin position="96"/>
        <end position="117"/>
    </location>
</feature>
<dbReference type="PROSITE" id="PS50850">
    <property type="entry name" value="MFS"/>
    <property type="match status" value="1"/>
</dbReference>
<dbReference type="RefSeq" id="WP_185671531.1">
    <property type="nucleotide sequence ID" value="NZ_JACJVP010000041.1"/>
</dbReference>
<keyword evidence="3" id="KW-1003">Cell membrane</keyword>
<comment type="subcellular location">
    <subcellularLocation>
        <location evidence="1">Cell membrane</location>
        <topology evidence="1">Multi-pass membrane protein</topology>
    </subcellularLocation>
</comment>
<protein>
    <submittedName>
        <fullName evidence="9">MFS transporter</fullName>
    </submittedName>
</protein>
<evidence type="ECO:0000256" key="4">
    <source>
        <dbReference type="ARBA" id="ARBA00022692"/>
    </source>
</evidence>
<evidence type="ECO:0000313" key="10">
    <source>
        <dbReference type="Proteomes" id="UP000547209"/>
    </source>
</evidence>
<feature type="domain" description="Major facilitator superfamily (MFS) profile" evidence="8">
    <location>
        <begin position="5"/>
        <end position="380"/>
    </location>
</feature>
<feature type="transmembrane region" description="Helical" evidence="7">
    <location>
        <begin position="237"/>
        <end position="255"/>
    </location>
</feature>
<feature type="transmembrane region" description="Helical" evidence="7">
    <location>
        <begin position="328"/>
        <end position="351"/>
    </location>
</feature>
<evidence type="ECO:0000256" key="6">
    <source>
        <dbReference type="ARBA" id="ARBA00023136"/>
    </source>
</evidence>
<dbReference type="Gene3D" id="1.20.1250.20">
    <property type="entry name" value="MFS general substrate transporter like domains"/>
    <property type="match status" value="2"/>
</dbReference>
<dbReference type="InterPro" id="IPR050189">
    <property type="entry name" value="MFS_Efflux_Transporters"/>
</dbReference>
<dbReference type="Pfam" id="PF07690">
    <property type="entry name" value="MFS_1"/>
    <property type="match status" value="1"/>
</dbReference>
<keyword evidence="6 7" id="KW-0472">Membrane</keyword>
<keyword evidence="5 7" id="KW-1133">Transmembrane helix</keyword>
<feature type="transmembrane region" description="Helical" evidence="7">
    <location>
        <begin position="40"/>
        <end position="64"/>
    </location>
</feature>
<feature type="transmembrane region" description="Helical" evidence="7">
    <location>
        <begin position="293"/>
        <end position="316"/>
    </location>
</feature>
<evidence type="ECO:0000259" key="8">
    <source>
        <dbReference type="PROSITE" id="PS50850"/>
    </source>
</evidence>
<dbReference type="PANTHER" id="PTHR43124">
    <property type="entry name" value="PURINE EFFLUX PUMP PBUE"/>
    <property type="match status" value="1"/>
</dbReference>
<dbReference type="InterPro" id="IPR036259">
    <property type="entry name" value="MFS_trans_sf"/>
</dbReference>
<dbReference type="InterPro" id="IPR011701">
    <property type="entry name" value="MFS"/>
</dbReference>
<feature type="transmembrane region" description="Helical" evidence="7">
    <location>
        <begin position="267"/>
        <end position="287"/>
    </location>
</feature>
<keyword evidence="2" id="KW-0813">Transport</keyword>
<dbReference type="InterPro" id="IPR020846">
    <property type="entry name" value="MFS_dom"/>
</dbReference>
<name>A0A7X0RTZ5_9BACL</name>
<reference evidence="9 10" key="1">
    <citation type="submission" date="2020-08" db="EMBL/GenBank/DDBJ databases">
        <title>Cohnella phylogeny.</title>
        <authorList>
            <person name="Dunlap C."/>
        </authorList>
    </citation>
    <scope>NUCLEOTIDE SEQUENCE [LARGE SCALE GENOMIC DNA]</scope>
    <source>
        <strain evidence="9 10">DSM 28246</strain>
    </source>
</reference>